<reference evidence="5 6" key="1">
    <citation type="submission" date="2024-01" db="EMBL/GenBank/DDBJ databases">
        <title>The complete chloroplast genome sequence of Lithospermum erythrorhizon: insights into the phylogenetic relationship among Boraginaceae species and the maternal lineages of purple gromwells.</title>
        <authorList>
            <person name="Okada T."/>
            <person name="Watanabe K."/>
        </authorList>
    </citation>
    <scope>NUCLEOTIDE SEQUENCE [LARGE SCALE GENOMIC DNA]</scope>
</reference>
<dbReference type="SUPFAM" id="SSF81901">
    <property type="entry name" value="HCP-like"/>
    <property type="match status" value="1"/>
</dbReference>
<dbReference type="EMBL" id="BAABME010004850">
    <property type="protein sequence ID" value="GAA0163792.1"/>
    <property type="molecule type" value="Genomic_DNA"/>
</dbReference>
<comment type="caution">
    <text evidence="5">The sequence shown here is derived from an EMBL/GenBank/DDBJ whole genome shotgun (WGS) entry which is preliminary data.</text>
</comment>
<organism evidence="5 6">
    <name type="scientific">Lithospermum erythrorhizon</name>
    <name type="common">Purple gromwell</name>
    <name type="synonym">Lithospermum officinale var. erythrorhizon</name>
    <dbReference type="NCBI Taxonomy" id="34254"/>
    <lineage>
        <taxon>Eukaryota</taxon>
        <taxon>Viridiplantae</taxon>
        <taxon>Streptophyta</taxon>
        <taxon>Embryophyta</taxon>
        <taxon>Tracheophyta</taxon>
        <taxon>Spermatophyta</taxon>
        <taxon>Magnoliopsida</taxon>
        <taxon>eudicotyledons</taxon>
        <taxon>Gunneridae</taxon>
        <taxon>Pentapetalae</taxon>
        <taxon>asterids</taxon>
        <taxon>lamiids</taxon>
        <taxon>Boraginales</taxon>
        <taxon>Boraginaceae</taxon>
        <taxon>Boraginoideae</taxon>
        <taxon>Lithospermeae</taxon>
        <taxon>Lithospermum</taxon>
    </lineage>
</organism>
<dbReference type="NCBIfam" id="TIGR00756">
    <property type="entry name" value="PPR"/>
    <property type="match status" value="2"/>
</dbReference>
<dbReference type="PROSITE" id="PS51375">
    <property type="entry name" value="PPR"/>
    <property type="match status" value="2"/>
</dbReference>
<dbReference type="GO" id="GO:0005739">
    <property type="term" value="C:mitochondrion"/>
    <property type="evidence" value="ECO:0007669"/>
    <property type="project" value="TreeGrafter"/>
</dbReference>
<name>A0AAV3QI90_LITER</name>
<proteinExistence type="inferred from homology"/>
<dbReference type="InterPro" id="IPR019734">
    <property type="entry name" value="TPR_rpt"/>
</dbReference>
<keyword evidence="6" id="KW-1185">Reference proteome</keyword>
<evidence type="ECO:0000256" key="1">
    <source>
        <dbReference type="ARBA" id="ARBA00007626"/>
    </source>
</evidence>
<dbReference type="PROSITE" id="PS50005">
    <property type="entry name" value="TPR"/>
    <property type="match status" value="1"/>
</dbReference>
<keyword evidence="3" id="KW-0802">TPR repeat</keyword>
<protein>
    <recommendedName>
        <fullName evidence="7">Pentatricopeptide repeat-containing protein</fullName>
    </recommendedName>
</protein>
<dbReference type="InterPro" id="IPR011990">
    <property type="entry name" value="TPR-like_helical_dom_sf"/>
</dbReference>
<evidence type="ECO:0000256" key="4">
    <source>
        <dbReference type="PROSITE-ProRule" id="PRU00708"/>
    </source>
</evidence>
<evidence type="ECO:0008006" key="7">
    <source>
        <dbReference type="Google" id="ProtNLM"/>
    </source>
</evidence>
<feature type="repeat" description="PPR" evidence="4">
    <location>
        <begin position="178"/>
        <end position="212"/>
    </location>
</feature>
<evidence type="ECO:0000313" key="5">
    <source>
        <dbReference type="EMBL" id="GAA0163792.1"/>
    </source>
</evidence>
<evidence type="ECO:0000313" key="6">
    <source>
        <dbReference type="Proteomes" id="UP001454036"/>
    </source>
</evidence>
<feature type="repeat" description="PPR" evidence="4">
    <location>
        <begin position="354"/>
        <end position="388"/>
    </location>
</feature>
<dbReference type="Pfam" id="PF01535">
    <property type="entry name" value="PPR"/>
    <property type="match status" value="3"/>
</dbReference>
<dbReference type="PANTHER" id="PTHR45717">
    <property type="entry name" value="OS12G0527900 PROTEIN"/>
    <property type="match status" value="1"/>
</dbReference>
<feature type="repeat" description="TPR" evidence="3">
    <location>
        <begin position="390"/>
        <end position="423"/>
    </location>
</feature>
<sequence>MKLSIFFSSVAHRKIYLRQSLTRFFSSSATNYYEKPKGFYSLYQKISPIGNPNASMLPILDNYVKQGRKVDKPLLVCIIIELKKYRRFKHALEVSEWMSSKAFFPMTVSDAASRIHLIYKVQGLEQVESFFNNISQHIKRDPVYISLLNCYANERCVEKAEDLMQKIKELGDVRNVGSPVFYKVMMNLYYRVGNYAKLDDLMNEMKEEGFNIDKSALSIRMSAYAAASDAEGVNKIVMMLESDPNLELDAITFTVAAHACLKVGLVEKSLQMIKEVERLTKSRKKKYEGYDALLHFYSKAKKKDEFLRIWDLCKQETIFNKAYISMMRGLMMFDDLESMENIFQEWESKGMPYDFRMADFLIEAFCRNGHLEKAEVLIEKGISRGGVPCATTWYYLAGGYITTNQLPRAVDALKKAISICPHDCPLSKNSLSKCVEYLESGELRKTEEFKSFLEKEGLFSAIVRDKLFQLLSSEENLS</sequence>
<dbReference type="Proteomes" id="UP001454036">
    <property type="component" value="Unassembled WGS sequence"/>
</dbReference>
<evidence type="ECO:0000256" key="3">
    <source>
        <dbReference type="PROSITE-ProRule" id="PRU00339"/>
    </source>
</evidence>
<dbReference type="Gene3D" id="1.25.40.10">
    <property type="entry name" value="Tetratricopeptide repeat domain"/>
    <property type="match status" value="3"/>
</dbReference>
<dbReference type="PANTHER" id="PTHR45717:SF57">
    <property type="entry name" value="PENTACOTRIPEPTIDE-REPEAT REGION OF PRORP DOMAIN-CONTAINING PROTEIN"/>
    <property type="match status" value="1"/>
</dbReference>
<keyword evidence="2" id="KW-0677">Repeat</keyword>
<dbReference type="AlphaFoldDB" id="A0AAV3QI90"/>
<comment type="similarity">
    <text evidence="1">Belongs to the PPR family. P subfamily.</text>
</comment>
<dbReference type="GO" id="GO:0003729">
    <property type="term" value="F:mRNA binding"/>
    <property type="evidence" value="ECO:0007669"/>
    <property type="project" value="UniProtKB-ARBA"/>
</dbReference>
<accession>A0AAV3QI90</accession>
<evidence type="ECO:0000256" key="2">
    <source>
        <dbReference type="ARBA" id="ARBA00022737"/>
    </source>
</evidence>
<gene>
    <name evidence="5" type="ORF">LIER_19575</name>
</gene>
<dbReference type="InterPro" id="IPR002885">
    <property type="entry name" value="PPR_rpt"/>
</dbReference>